<dbReference type="VEuPathDB" id="FungiDB:VP01_450g2"/>
<sequence>MIIVQDIVCTLNPQHNCFNGKCQVKKTNVV</sequence>
<dbReference type="AlphaFoldDB" id="A0A0L6UR22"/>
<evidence type="ECO:0000313" key="1">
    <source>
        <dbReference type="EMBL" id="KNZ50275.1"/>
    </source>
</evidence>
<evidence type="ECO:0000313" key="2">
    <source>
        <dbReference type="Proteomes" id="UP000037035"/>
    </source>
</evidence>
<name>A0A0L6UR22_9BASI</name>
<organism evidence="1 2">
    <name type="scientific">Puccinia sorghi</name>
    <dbReference type="NCBI Taxonomy" id="27349"/>
    <lineage>
        <taxon>Eukaryota</taxon>
        <taxon>Fungi</taxon>
        <taxon>Dikarya</taxon>
        <taxon>Basidiomycota</taxon>
        <taxon>Pucciniomycotina</taxon>
        <taxon>Pucciniomycetes</taxon>
        <taxon>Pucciniales</taxon>
        <taxon>Pucciniaceae</taxon>
        <taxon>Puccinia</taxon>
    </lineage>
</organism>
<protein>
    <submittedName>
        <fullName evidence="1">Uncharacterized protein</fullName>
    </submittedName>
</protein>
<reference evidence="1 2" key="1">
    <citation type="submission" date="2015-08" db="EMBL/GenBank/DDBJ databases">
        <title>Next Generation Sequencing and Analysis of the Genome of Puccinia sorghi L Schw, the Causal Agent of Maize Common Rust.</title>
        <authorList>
            <person name="Rochi L."/>
            <person name="Burguener G."/>
            <person name="Darino M."/>
            <person name="Turjanski A."/>
            <person name="Kreff E."/>
            <person name="Dieguez M.J."/>
            <person name="Sacco F."/>
        </authorList>
    </citation>
    <scope>NUCLEOTIDE SEQUENCE [LARGE SCALE GENOMIC DNA]</scope>
    <source>
        <strain evidence="1 2">RO10H11247</strain>
    </source>
</reference>
<keyword evidence="2" id="KW-1185">Reference proteome</keyword>
<proteinExistence type="predicted"/>
<dbReference type="OrthoDB" id="3264327at2759"/>
<comment type="caution">
    <text evidence="1">The sequence shown here is derived from an EMBL/GenBank/DDBJ whole genome shotgun (WGS) entry which is preliminary data.</text>
</comment>
<dbReference type="EMBL" id="LAVV01009624">
    <property type="protein sequence ID" value="KNZ50275.1"/>
    <property type="molecule type" value="Genomic_DNA"/>
</dbReference>
<accession>A0A0L6UR22</accession>
<gene>
    <name evidence="1" type="ORF">VP01_450g2</name>
</gene>
<dbReference type="Proteomes" id="UP000037035">
    <property type="component" value="Unassembled WGS sequence"/>
</dbReference>